<accession>R4WRI8</accession>
<dbReference type="EMBL" id="AP013061">
    <property type="protein sequence ID" value="BAN27189.1"/>
    <property type="molecule type" value="Genomic_DNA"/>
</dbReference>
<dbReference type="KEGG" id="buo:BRPE64_DCDS02530"/>
<protein>
    <submittedName>
        <fullName evidence="2">Uncharacterized protein</fullName>
    </submittedName>
</protein>
<organism evidence="2 3">
    <name type="scientific">Caballeronia insecticola</name>
    <dbReference type="NCBI Taxonomy" id="758793"/>
    <lineage>
        <taxon>Bacteria</taxon>
        <taxon>Pseudomonadati</taxon>
        <taxon>Pseudomonadota</taxon>
        <taxon>Betaproteobacteria</taxon>
        <taxon>Burkholderiales</taxon>
        <taxon>Burkholderiaceae</taxon>
        <taxon>Caballeronia</taxon>
    </lineage>
</organism>
<dbReference type="HOGENOM" id="CLU_3306037_0_0_4"/>
<evidence type="ECO:0000313" key="3">
    <source>
        <dbReference type="Proteomes" id="UP000013966"/>
    </source>
</evidence>
<geneLocation type="plasmid" evidence="2 3">
    <name>p1</name>
</geneLocation>
<evidence type="ECO:0000256" key="1">
    <source>
        <dbReference type="SAM" id="MobiDB-lite"/>
    </source>
</evidence>
<reference evidence="2 3" key="2">
    <citation type="journal article" date="2018" name="Int. J. Syst. Evol. Microbiol.">
        <title>Burkholderia insecticola sp. nov., a gut symbiotic bacterium of the bean bug Riptortus pedestris.</title>
        <authorList>
            <person name="Takeshita K."/>
            <person name="Tamaki H."/>
            <person name="Ohbayashi T."/>
            <person name="Meng X.-Y."/>
            <person name="Sone T."/>
            <person name="Mitani Y."/>
            <person name="Peeters C."/>
            <person name="Kikuchi Y."/>
            <person name="Vandamme P."/>
        </authorList>
    </citation>
    <scope>NUCLEOTIDE SEQUENCE [LARGE SCALE GENOMIC DNA]</scope>
    <source>
        <strain evidence="2">RPE64</strain>
        <plasmid evidence="2 3">p1</plasmid>
    </source>
</reference>
<dbReference type="AlphaFoldDB" id="R4WRI8"/>
<name>R4WRI8_9BURK</name>
<keyword evidence="3" id="KW-1185">Reference proteome</keyword>
<gene>
    <name evidence="2" type="ORF">BRPE64_DCDS02530</name>
</gene>
<feature type="region of interest" description="Disordered" evidence="1">
    <location>
        <begin position="1"/>
        <end position="39"/>
    </location>
</feature>
<feature type="compositionally biased region" description="Basic and acidic residues" evidence="1">
    <location>
        <begin position="1"/>
        <end position="16"/>
    </location>
</feature>
<sequence length="39" mass="4135">MALRTPDADRIGERMNHGGLLTGDPGQALQATTSARMHS</sequence>
<reference evidence="2 3" key="1">
    <citation type="journal article" date="2013" name="Genome Announc.">
        <title>Complete Genome Sequence of Burkholderia sp. Strain RPE64, Bacterial Symbiont of the Bean Bug Riptortus pedestris.</title>
        <authorList>
            <person name="Shibata T.F."/>
            <person name="Maeda T."/>
            <person name="Nikoh N."/>
            <person name="Yamaguchi K."/>
            <person name="Oshima K."/>
            <person name="Hattori M."/>
            <person name="Nishiyama T."/>
            <person name="Hasebe M."/>
            <person name="Fukatsu T."/>
            <person name="Kikuchi Y."/>
            <person name="Shigenobu S."/>
        </authorList>
    </citation>
    <scope>NUCLEOTIDE SEQUENCE [LARGE SCALE GENOMIC DNA]</scope>
    <source>
        <plasmid evidence="2 3">p1</plasmid>
    </source>
</reference>
<feature type="compositionally biased region" description="Polar residues" evidence="1">
    <location>
        <begin position="29"/>
        <end position="39"/>
    </location>
</feature>
<dbReference type="Proteomes" id="UP000013966">
    <property type="component" value="Plasmid p1"/>
</dbReference>
<keyword evidence="2" id="KW-0614">Plasmid</keyword>
<evidence type="ECO:0000313" key="2">
    <source>
        <dbReference type="EMBL" id="BAN27189.1"/>
    </source>
</evidence>
<proteinExistence type="predicted"/>
<dbReference type="PATRIC" id="fig|758793.3.peg.5403"/>